<dbReference type="STRING" id="1097556.R4XG29"/>
<gene>
    <name evidence="10" type="ORF">TAPDE_003676</name>
</gene>
<reference evidence="10 11" key="1">
    <citation type="journal article" date="2013" name="MBio">
        <title>Genome sequencing of the plant pathogen Taphrina deformans, the causal agent of peach leaf curl.</title>
        <authorList>
            <person name="Cisse O.H."/>
            <person name="Almeida J.M.G.C.F."/>
            <person name="Fonseca A."/>
            <person name="Kumar A.A."/>
            <person name="Salojaervi J."/>
            <person name="Overmyer K."/>
            <person name="Hauser P.M."/>
            <person name="Pagni M."/>
        </authorList>
    </citation>
    <scope>NUCLEOTIDE SEQUENCE [LARGE SCALE GENOMIC DNA]</scope>
    <source>
        <strain evidence="11">PYCC 5710 / ATCC 11124 / CBS 356.35 / IMI 108563 / JCM 9778 / NBRC 8474</strain>
    </source>
</reference>
<sequence>MQNLYDRMERMASWGPPLFVDVTWGAGGRLAELTTDMVQTAQEMFGLDTCMHLICTGMPSEKVKEALKDAYDSGCQNILALRGDPPREQEKWEATEGGFRYATDLVKYIRAEYGDYFDIGVAGYSEGHPECLDKSQNINHLKEKIDAGANFVVTQMFYDVDIFLSWVQDCRKAGVLVPIIPGIMPITGWDSFLRRAKWSEAHIPQHFLDALEPVKNDDAAVRERGTELLTEMCQTILDSGLHHLHFYTMNLEKATNMIIEALGLLKDVQKREMPWQRSLGLNRKDESVRPIFWANRHKSYIARTKEWDEFPNGRWGDSRSPAFGELENYNIGLRVPPEEVPKLWGSPETLQDVADLFSNYCLGNVTCLPWSDSALAPEATVIQKKLAAINNKGYLTINSQPAVNGAKSTDPLYGWGPKNGYVYQKAYLEIFVHPGLLQAFIQRVEADPSNTYYAVNTLGDLKTNTKSDGPNAVTWGVFPGKEIIQPTIVEAISFLAWKDEAYRLGTDWANSYPKDSVSRNLLSAVMSDWYLCVLVSNDFMSENALFTLFDDLAPVTSLTEPKTSNGAVDGDMEVHR</sequence>
<evidence type="ECO:0000259" key="9">
    <source>
        <dbReference type="Pfam" id="PF21895"/>
    </source>
</evidence>
<protein>
    <submittedName>
        <fullName evidence="10">Methylenetetrahydrofolate reductase</fullName>
    </submittedName>
</protein>
<keyword evidence="7" id="KW-0560">Oxidoreductase</keyword>
<dbReference type="PANTHER" id="PTHR45754:SF3">
    <property type="entry name" value="METHYLENETETRAHYDROFOLATE REDUCTASE (NADPH)"/>
    <property type="match status" value="1"/>
</dbReference>
<evidence type="ECO:0000256" key="5">
    <source>
        <dbReference type="ARBA" id="ARBA00022827"/>
    </source>
</evidence>
<dbReference type="eggNOG" id="KOG0564">
    <property type="taxonomic scope" value="Eukaryota"/>
</dbReference>
<dbReference type="PANTHER" id="PTHR45754">
    <property type="entry name" value="METHYLENETETRAHYDROFOLATE REDUCTASE"/>
    <property type="match status" value="1"/>
</dbReference>
<dbReference type="AlphaFoldDB" id="R4XG29"/>
<dbReference type="InterPro" id="IPR053806">
    <property type="entry name" value="MTHFR_C"/>
</dbReference>
<keyword evidence="6" id="KW-0521">NADP</keyword>
<dbReference type="Proteomes" id="UP000013776">
    <property type="component" value="Unassembled WGS sequence"/>
</dbReference>
<evidence type="ECO:0000313" key="10">
    <source>
        <dbReference type="EMBL" id="CCG83454.1"/>
    </source>
</evidence>
<dbReference type="Gene3D" id="3.20.20.220">
    <property type="match status" value="1"/>
</dbReference>
<name>R4XG29_TAPDE</name>
<dbReference type="GO" id="GO:0005829">
    <property type="term" value="C:cytosol"/>
    <property type="evidence" value="ECO:0007669"/>
    <property type="project" value="TreeGrafter"/>
</dbReference>
<dbReference type="InterPro" id="IPR029041">
    <property type="entry name" value="FAD-linked_oxidoreductase-like"/>
</dbReference>
<dbReference type="UniPathway" id="UPA00193"/>
<comment type="pathway">
    <text evidence="2 8">One-carbon metabolism; tetrahydrofolate interconversion.</text>
</comment>
<dbReference type="GO" id="GO:0009086">
    <property type="term" value="P:methionine biosynthetic process"/>
    <property type="evidence" value="ECO:0007669"/>
    <property type="project" value="TreeGrafter"/>
</dbReference>
<organism evidence="10 11">
    <name type="scientific">Taphrina deformans (strain PYCC 5710 / ATCC 11124 / CBS 356.35 / IMI 108563 / JCM 9778 / NBRC 8474)</name>
    <name type="common">Peach leaf curl fungus</name>
    <name type="synonym">Lalaria deformans</name>
    <dbReference type="NCBI Taxonomy" id="1097556"/>
    <lineage>
        <taxon>Eukaryota</taxon>
        <taxon>Fungi</taxon>
        <taxon>Dikarya</taxon>
        <taxon>Ascomycota</taxon>
        <taxon>Taphrinomycotina</taxon>
        <taxon>Taphrinomycetes</taxon>
        <taxon>Taphrinales</taxon>
        <taxon>Taphrinaceae</taxon>
        <taxon>Taphrina</taxon>
    </lineage>
</organism>
<evidence type="ECO:0000256" key="8">
    <source>
        <dbReference type="RuleBase" id="RU004254"/>
    </source>
</evidence>
<dbReference type="FunFam" id="3.20.20.220:FF:000002">
    <property type="entry name" value="Methylenetetrahydrofolate reductase"/>
    <property type="match status" value="1"/>
</dbReference>
<dbReference type="EMBL" id="CAHR02000149">
    <property type="protein sequence ID" value="CCG83454.1"/>
    <property type="molecule type" value="Genomic_DNA"/>
</dbReference>
<keyword evidence="5" id="KW-0274">FAD</keyword>
<evidence type="ECO:0000313" key="11">
    <source>
        <dbReference type="Proteomes" id="UP000013776"/>
    </source>
</evidence>
<accession>R4XG29</accession>
<evidence type="ECO:0000256" key="1">
    <source>
        <dbReference type="ARBA" id="ARBA00001974"/>
    </source>
</evidence>
<evidence type="ECO:0000256" key="2">
    <source>
        <dbReference type="ARBA" id="ARBA00004777"/>
    </source>
</evidence>
<keyword evidence="4" id="KW-0285">Flavoprotein</keyword>
<evidence type="ECO:0000256" key="4">
    <source>
        <dbReference type="ARBA" id="ARBA00022630"/>
    </source>
</evidence>
<proteinExistence type="inferred from homology"/>
<dbReference type="InterPro" id="IPR004621">
    <property type="entry name" value="Fadh2_euk"/>
</dbReference>
<evidence type="ECO:0000256" key="3">
    <source>
        <dbReference type="ARBA" id="ARBA00006743"/>
    </source>
</evidence>
<dbReference type="OrthoDB" id="16284at2759"/>
<dbReference type="InterPro" id="IPR003171">
    <property type="entry name" value="Mehydrof_redctse-like"/>
</dbReference>
<dbReference type="GO" id="GO:0004489">
    <property type="term" value="F:methylenetetrahydrofolate reductase [NAD(P)H] activity"/>
    <property type="evidence" value="ECO:0007669"/>
    <property type="project" value="InterPro"/>
</dbReference>
<comment type="caution">
    <text evidence="10">The sequence shown here is derived from an EMBL/GenBank/DDBJ whole genome shotgun (WGS) entry which is preliminary data.</text>
</comment>
<dbReference type="CDD" id="cd00537">
    <property type="entry name" value="MTHFR"/>
    <property type="match status" value="1"/>
</dbReference>
<dbReference type="VEuPathDB" id="FungiDB:TAPDE_003676"/>
<dbReference type="GO" id="GO:0035999">
    <property type="term" value="P:tetrahydrofolate interconversion"/>
    <property type="evidence" value="ECO:0007669"/>
    <property type="project" value="UniProtKB-UniPathway"/>
</dbReference>
<comment type="similarity">
    <text evidence="3">Belongs to the methylenetetrahydrofolate reductase family.</text>
</comment>
<comment type="cofactor">
    <cofactor evidence="1">
        <name>FAD</name>
        <dbReference type="ChEBI" id="CHEBI:57692"/>
    </cofactor>
</comment>
<evidence type="ECO:0000256" key="7">
    <source>
        <dbReference type="ARBA" id="ARBA00023002"/>
    </source>
</evidence>
<feature type="domain" description="MTHFR SAM-binding regulatory" evidence="9">
    <location>
        <begin position="270"/>
        <end position="552"/>
    </location>
</feature>
<dbReference type="Pfam" id="PF02219">
    <property type="entry name" value="MTHFR"/>
    <property type="match status" value="1"/>
</dbReference>
<dbReference type="SUPFAM" id="SSF51730">
    <property type="entry name" value="FAD-linked oxidoreductase"/>
    <property type="match status" value="1"/>
</dbReference>
<dbReference type="Pfam" id="PF21895">
    <property type="entry name" value="MTHFR_C"/>
    <property type="match status" value="1"/>
</dbReference>
<evidence type="ECO:0000256" key="6">
    <source>
        <dbReference type="ARBA" id="ARBA00022857"/>
    </source>
</evidence>
<dbReference type="GO" id="GO:0071949">
    <property type="term" value="F:FAD binding"/>
    <property type="evidence" value="ECO:0007669"/>
    <property type="project" value="TreeGrafter"/>
</dbReference>
<dbReference type="NCBIfam" id="TIGR00677">
    <property type="entry name" value="fadh2_euk"/>
    <property type="match status" value="1"/>
</dbReference>
<keyword evidence="11" id="KW-1185">Reference proteome</keyword>